<dbReference type="EMBL" id="VIWU01000001">
    <property type="protein sequence ID" value="TWF80426.1"/>
    <property type="molecule type" value="Genomic_DNA"/>
</dbReference>
<comment type="caution">
    <text evidence="1">The sequence shown here is derived from an EMBL/GenBank/DDBJ whole genome shotgun (WGS) entry which is preliminary data.</text>
</comment>
<gene>
    <name evidence="1" type="ORF">FHX44_116369</name>
</gene>
<proteinExistence type="predicted"/>
<evidence type="ECO:0000313" key="1">
    <source>
        <dbReference type="EMBL" id="TWF80426.1"/>
    </source>
</evidence>
<organism evidence="1 2">
    <name type="scientific">Pseudonocardia hierapolitana</name>
    <dbReference type="NCBI Taxonomy" id="1128676"/>
    <lineage>
        <taxon>Bacteria</taxon>
        <taxon>Bacillati</taxon>
        <taxon>Actinomycetota</taxon>
        <taxon>Actinomycetes</taxon>
        <taxon>Pseudonocardiales</taxon>
        <taxon>Pseudonocardiaceae</taxon>
        <taxon>Pseudonocardia</taxon>
    </lineage>
</organism>
<evidence type="ECO:0000313" key="2">
    <source>
        <dbReference type="Proteomes" id="UP000321261"/>
    </source>
</evidence>
<reference evidence="1 2" key="1">
    <citation type="submission" date="2019-06" db="EMBL/GenBank/DDBJ databases">
        <title>Sequencing the genomes of 1000 actinobacteria strains.</title>
        <authorList>
            <person name="Klenk H.-P."/>
        </authorList>
    </citation>
    <scope>NUCLEOTIDE SEQUENCE [LARGE SCALE GENOMIC DNA]</scope>
    <source>
        <strain evidence="1 2">DSM 45671</strain>
    </source>
</reference>
<keyword evidence="2" id="KW-1185">Reference proteome</keyword>
<protein>
    <submittedName>
        <fullName evidence="1">Uncharacterized protein</fullName>
    </submittedName>
</protein>
<sequence length="33" mass="3678">MTSQPPDLFGCTVLDYRDWLVAELEALGEPVDP</sequence>
<name>A0A561SZY1_9PSEU</name>
<dbReference type="AlphaFoldDB" id="A0A561SZY1"/>
<accession>A0A561SZY1</accession>
<dbReference type="Proteomes" id="UP000321261">
    <property type="component" value="Unassembled WGS sequence"/>
</dbReference>